<protein>
    <submittedName>
        <fullName evidence="1">Uncharacterized protein</fullName>
    </submittedName>
</protein>
<dbReference type="EMBL" id="MU274940">
    <property type="protein sequence ID" value="KAI0084640.1"/>
    <property type="molecule type" value="Genomic_DNA"/>
</dbReference>
<organism evidence="1 2">
    <name type="scientific">Irpex rosettiformis</name>
    <dbReference type="NCBI Taxonomy" id="378272"/>
    <lineage>
        <taxon>Eukaryota</taxon>
        <taxon>Fungi</taxon>
        <taxon>Dikarya</taxon>
        <taxon>Basidiomycota</taxon>
        <taxon>Agaricomycotina</taxon>
        <taxon>Agaricomycetes</taxon>
        <taxon>Polyporales</taxon>
        <taxon>Irpicaceae</taxon>
        <taxon>Irpex</taxon>
    </lineage>
</organism>
<name>A0ACB8TRL0_9APHY</name>
<reference evidence="1" key="1">
    <citation type="journal article" date="2021" name="Environ. Microbiol.">
        <title>Gene family expansions and transcriptome signatures uncover fungal adaptations to wood decay.</title>
        <authorList>
            <person name="Hage H."/>
            <person name="Miyauchi S."/>
            <person name="Viragh M."/>
            <person name="Drula E."/>
            <person name="Min B."/>
            <person name="Chaduli D."/>
            <person name="Navarro D."/>
            <person name="Favel A."/>
            <person name="Norest M."/>
            <person name="Lesage-Meessen L."/>
            <person name="Balint B."/>
            <person name="Merenyi Z."/>
            <person name="de Eugenio L."/>
            <person name="Morin E."/>
            <person name="Martinez A.T."/>
            <person name="Baldrian P."/>
            <person name="Stursova M."/>
            <person name="Martinez M.J."/>
            <person name="Novotny C."/>
            <person name="Magnuson J.K."/>
            <person name="Spatafora J.W."/>
            <person name="Maurice S."/>
            <person name="Pangilinan J."/>
            <person name="Andreopoulos W."/>
            <person name="LaButti K."/>
            <person name="Hundley H."/>
            <person name="Na H."/>
            <person name="Kuo A."/>
            <person name="Barry K."/>
            <person name="Lipzen A."/>
            <person name="Henrissat B."/>
            <person name="Riley R."/>
            <person name="Ahrendt S."/>
            <person name="Nagy L.G."/>
            <person name="Grigoriev I.V."/>
            <person name="Martin F."/>
            <person name="Rosso M.N."/>
        </authorList>
    </citation>
    <scope>NUCLEOTIDE SEQUENCE</scope>
    <source>
        <strain evidence="1">CBS 384.51</strain>
    </source>
</reference>
<accession>A0ACB8TRL0</accession>
<sequence length="170" mass="19317">MHLSGLRIPLNANSLYVCTLPLTGSAFHWSLIHVDHDGIHTRHHWAAVTRDIQGREAYVENVLPYGALPSTGNNKILGYFKISDYTPIDVAALRDVCRRIFPISYSTVAENRSYSITCRTWISQVLSKLISEGRAQEIEEHVKKLSTVQSNEYANSFLWGRHFMCIVENV</sequence>
<evidence type="ECO:0000313" key="2">
    <source>
        <dbReference type="Proteomes" id="UP001055072"/>
    </source>
</evidence>
<keyword evidence="2" id="KW-1185">Reference proteome</keyword>
<dbReference type="Proteomes" id="UP001055072">
    <property type="component" value="Unassembled WGS sequence"/>
</dbReference>
<gene>
    <name evidence="1" type="ORF">BDY19DRAFT_522981</name>
</gene>
<comment type="caution">
    <text evidence="1">The sequence shown here is derived from an EMBL/GenBank/DDBJ whole genome shotgun (WGS) entry which is preliminary data.</text>
</comment>
<proteinExistence type="predicted"/>
<evidence type="ECO:0000313" key="1">
    <source>
        <dbReference type="EMBL" id="KAI0084640.1"/>
    </source>
</evidence>